<dbReference type="Proteomes" id="UP001321700">
    <property type="component" value="Unassembled WGS sequence"/>
</dbReference>
<proteinExistence type="predicted"/>
<keyword evidence="2" id="KW-0808">Transferase</keyword>
<dbReference type="GO" id="GO:0032259">
    <property type="term" value="P:methylation"/>
    <property type="evidence" value="ECO:0007669"/>
    <property type="project" value="UniProtKB-KW"/>
</dbReference>
<reference evidence="2 3" key="1">
    <citation type="submission" date="2023-08" db="EMBL/GenBank/DDBJ databases">
        <title>Rhodoferax potami sp. nov. and Rhodoferax mekongensis sp. nov., isolated from the Mekong River in Thailand.</title>
        <authorList>
            <person name="Kitikhun S."/>
            <person name="Charoenyingcharoen P."/>
            <person name="Siriarchawattana P."/>
            <person name="Likhitrattanapisal S."/>
            <person name="Nilsakha T."/>
            <person name="Chanpet A."/>
            <person name="Rattanawaree P."/>
            <person name="Ingsriswang S."/>
        </authorList>
    </citation>
    <scope>NUCLEOTIDE SEQUENCE [LARGE SCALE GENOMIC DNA]</scope>
    <source>
        <strain evidence="2 3">TBRC 17660</strain>
    </source>
</reference>
<accession>A0ABU3KKU6</accession>
<dbReference type="Gene3D" id="3.40.50.150">
    <property type="entry name" value="Vaccinia Virus protein VP39"/>
    <property type="match status" value="1"/>
</dbReference>
<dbReference type="NCBIfam" id="TIGR01444">
    <property type="entry name" value="fkbM_fam"/>
    <property type="match status" value="1"/>
</dbReference>
<dbReference type="EMBL" id="JAVBIK010000001">
    <property type="protein sequence ID" value="MDT7518409.1"/>
    <property type="molecule type" value="Genomic_DNA"/>
</dbReference>
<evidence type="ECO:0000259" key="1">
    <source>
        <dbReference type="Pfam" id="PF05050"/>
    </source>
</evidence>
<name>A0ABU3KKU6_9BURK</name>
<gene>
    <name evidence="2" type="ORF">RAE19_06760</name>
</gene>
<keyword evidence="2" id="KW-0489">Methyltransferase</keyword>
<dbReference type="GO" id="GO:0008168">
    <property type="term" value="F:methyltransferase activity"/>
    <property type="evidence" value="ECO:0007669"/>
    <property type="project" value="UniProtKB-KW"/>
</dbReference>
<evidence type="ECO:0000313" key="2">
    <source>
        <dbReference type="EMBL" id="MDT7518409.1"/>
    </source>
</evidence>
<organism evidence="2 3">
    <name type="scientific">Rhodoferax potami</name>
    <dbReference type="NCBI Taxonomy" id="3068338"/>
    <lineage>
        <taxon>Bacteria</taxon>
        <taxon>Pseudomonadati</taxon>
        <taxon>Pseudomonadota</taxon>
        <taxon>Betaproteobacteria</taxon>
        <taxon>Burkholderiales</taxon>
        <taxon>Comamonadaceae</taxon>
        <taxon>Rhodoferax</taxon>
    </lineage>
</organism>
<keyword evidence="3" id="KW-1185">Reference proteome</keyword>
<sequence length="264" mass="29095">MNYVKRPSPFVILSTSQGTLITNKNDYRMIDATRGYGVGWQLFNQGCFDPDEVGAAIKLLNIRHKFFGDGVVGLDCGANLGVHTVEWAKALYGRGSVIAIEAQERIYYALAGNIAINNCFNAQAIHGAIGSEVGELEIPVPDYLQPASFGSLELRQTAKSEFIGQTIHAERNQKVRMLTIDSLNLTRLDFIKIDVEGMELEALAGGRATIERHKPVMLIESIKTDKAALLKFLEEHGYQTFPMGINVLAVHSTDPTREQISVQS</sequence>
<dbReference type="PANTHER" id="PTHR34203:SF15">
    <property type="entry name" value="SLL1173 PROTEIN"/>
    <property type="match status" value="1"/>
</dbReference>
<dbReference type="SUPFAM" id="SSF53335">
    <property type="entry name" value="S-adenosyl-L-methionine-dependent methyltransferases"/>
    <property type="match status" value="1"/>
</dbReference>
<evidence type="ECO:0000313" key="3">
    <source>
        <dbReference type="Proteomes" id="UP001321700"/>
    </source>
</evidence>
<dbReference type="InterPro" id="IPR029063">
    <property type="entry name" value="SAM-dependent_MTases_sf"/>
</dbReference>
<dbReference type="Pfam" id="PF05050">
    <property type="entry name" value="Methyltransf_21"/>
    <property type="match status" value="1"/>
</dbReference>
<dbReference type="PANTHER" id="PTHR34203">
    <property type="entry name" value="METHYLTRANSFERASE, FKBM FAMILY PROTEIN"/>
    <property type="match status" value="1"/>
</dbReference>
<dbReference type="InterPro" id="IPR052514">
    <property type="entry name" value="SAM-dependent_MTase"/>
</dbReference>
<dbReference type="InterPro" id="IPR006342">
    <property type="entry name" value="FkbM_mtfrase"/>
</dbReference>
<comment type="caution">
    <text evidence="2">The sequence shown here is derived from an EMBL/GenBank/DDBJ whole genome shotgun (WGS) entry which is preliminary data.</text>
</comment>
<protein>
    <submittedName>
        <fullName evidence="2">FkbM family methyltransferase</fullName>
    </submittedName>
</protein>
<dbReference type="RefSeq" id="WP_313874168.1">
    <property type="nucleotide sequence ID" value="NZ_JAVBIK010000001.1"/>
</dbReference>
<feature type="domain" description="Methyltransferase FkbM" evidence="1">
    <location>
        <begin position="75"/>
        <end position="239"/>
    </location>
</feature>